<feature type="domain" description="UspA" evidence="2">
    <location>
        <begin position="1"/>
        <end position="139"/>
    </location>
</feature>
<evidence type="ECO:0000313" key="3">
    <source>
        <dbReference type="EMBL" id="SBW02609.1"/>
    </source>
</evidence>
<dbReference type="PRINTS" id="PR01438">
    <property type="entry name" value="UNVRSLSTRESS"/>
</dbReference>
<dbReference type="Pfam" id="PF00582">
    <property type="entry name" value="Usp"/>
    <property type="match status" value="1"/>
</dbReference>
<accession>A0A212JT42</accession>
<dbReference type="InterPro" id="IPR006015">
    <property type="entry name" value="Universal_stress_UspA"/>
</dbReference>
<dbReference type="EMBL" id="FLUP01000001">
    <property type="protein sequence ID" value="SBW02609.1"/>
    <property type="molecule type" value="Genomic_DNA"/>
</dbReference>
<evidence type="ECO:0000256" key="1">
    <source>
        <dbReference type="ARBA" id="ARBA00008791"/>
    </source>
</evidence>
<protein>
    <recommendedName>
        <fullName evidence="2">UspA domain-containing protein</fullName>
    </recommendedName>
</protein>
<name>A0A212JT42_9BACT</name>
<dbReference type="PANTHER" id="PTHR46268:SF6">
    <property type="entry name" value="UNIVERSAL STRESS PROTEIN UP12"/>
    <property type="match status" value="1"/>
</dbReference>
<dbReference type="Gene3D" id="3.40.50.620">
    <property type="entry name" value="HUPs"/>
    <property type="match status" value="1"/>
</dbReference>
<reference evidence="3" key="1">
    <citation type="submission" date="2016-04" db="EMBL/GenBank/DDBJ databases">
        <authorList>
            <person name="Evans L.H."/>
            <person name="Alamgir A."/>
            <person name="Owens N."/>
            <person name="Weber N.D."/>
            <person name="Virtaneva K."/>
            <person name="Barbian K."/>
            <person name="Babar A."/>
            <person name="Rosenke K."/>
        </authorList>
    </citation>
    <scope>NUCLEOTIDE SEQUENCE</scope>
    <source>
        <strain evidence="3">92-2</strain>
    </source>
</reference>
<dbReference type="PANTHER" id="PTHR46268">
    <property type="entry name" value="STRESS RESPONSE PROTEIN NHAX"/>
    <property type="match status" value="1"/>
</dbReference>
<proteinExistence type="inferred from homology"/>
<dbReference type="SUPFAM" id="SSF52402">
    <property type="entry name" value="Adenine nucleotide alpha hydrolases-like"/>
    <property type="match status" value="1"/>
</dbReference>
<evidence type="ECO:0000259" key="2">
    <source>
        <dbReference type="Pfam" id="PF00582"/>
    </source>
</evidence>
<dbReference type="InterPro" id="IPR014729">
    <property type="entry name" value="Rossmann-like_a/b/a_fold"/>
</dbReference>
<sequence>MYKTILIPVSGKNGLDRAKSALNHAKNLACGDIVLLHIFEPLPQIVGGEAHAELLAEQKAKGQTLLNTVAAEMEKPAGFVRCRVEEGTTAETIIRVAHEENADLIIMFTDGRDGLQDMLLGSITERVLRNTDTPLLAIRR</sequence>
<dbReference type="RefSeq" id="WP_227118176.1">
    <property type="nucleotide sequence ID" value="NZ_LT598928.1"/>
</dbReference>
<dbReference type="AlphaFoldDB" id="A0A212JT42"/>
<dbReference type="CDD" id="cd00293">
    <property type="entry name" value="USP-like"/>
    <property type="match status" value="1"/>
</dbReference>
<dbReference type="InterPro" id="IPR006016">
    <property type="entry name" value="UspA"/>
</dbReference>
<comment type="similarity">
    <text evidence="1">Belongs to the universal stress protein A family.</text>
</comment>
<organism evidence="3">
    <name type="scientific">uncultured Desulfovibrio sp</name>
    <dbReference type="NCBI Taxonomy" id="167968"/>
    <lineage>
        <taxon>Bacteria</taxon>
        <taxon>Pseudomonadati</taxon>
        <taxon>Thermodesulfobacteriota</taxon>
        <taxon>Desulfovibrionia</taxon>
        <taxon>Desulfovibrionales</taxon>
        <taxon>Desulfovibrionaceae</taxon>
        <taxon>Desulfovibrio</taxon>
        <taxon>environmental samples</taxon>
    </lineage>
</organism>
<gene>
    <name evidence="3" type="ORF">KM92DES2_11686</name>
</gene>